<gene>
    <name evidence="2" type="ORF">AW736_07565</name>
</gene>
<dbReference type="Proteomes" id="UP000078486">
    <property type="component" value="Unassembled WGS sequence"/>
</dbReference>
<comment type="caution">
    <text evidence="2">The sequence shown here is derived from an EMBL/GenBank/DDBJ whole genome shotgun (WGS) entry which is preliminary data.</text>
</comment>
<keyword evidence="3" id="KW-1185">Reference proteome</keyword>
<name>A0A178IKV7_9BACT</name>
<organism evidence="2 3">
    <name type="scientific">Termitidicoccus mucosus</name>
    <dbReference type="NCBI Taxonomy" id="1184151"/>
    <lineage>
        <taxon>Bacteria</taxon>
        <taxon>Pseudomonadati</taxon>
        <taxon>Verrucomicrobiota</taxon>
        <taxon>Opitutia</taxon>
        <taxon>Opitutales</taxon>
        <taxon>Opitutaceae</taxon>
        <taxon>Termitidicoccus</taxon>
    </lineage>
</organism>
<feature type="compositionally biased region" description="Pro residues" evidence="1">
    <location>
        <begin position="361"/>
        <end position="377"/>
    </location>
</feature>
<evidence type="ECO:0000313" key="2">
    <source>
        <dbReference type="EMBL" id="OAM90494.1"/>
    </source>
</evidence>
<proteinExistence type="predicted"/>
<evidence type="ECO:0000313" key="3">
    <source>
        <dbReference type="Proteomes" id="UP000078486"/>
    </source>
</evidence>
<protein>
    <recommendedName>
        <fullName evidence="4">DUF4185 domain-containing protein</fullName>
    </recommendedName>
</protein>
<reference evidence="2 3" key="1">
    <citation type="submission" date="2016-01" db="EMBL/GenBank/DDBJ databases">
        <title>High potential of lignocellulose degradation of a new Verrucomicrobia species.</title>
        <authorList>
            <person name="Wang Y."/>
            <person name="Shi Y."/>
            <person name="Qiu Z."/>
            <person name="Liu S."/>
            <person name="Yang H."/>
        </authorList>
    </citation>
    <scope>NUCLEOTIDE SEQUENCE [LARGE SCALE GENOMIC DNA]</scope>
    <source>
        <strain evidence="2 3">TSB47</strain>
    </source>
</reference>
<feature type="region of interest" description="Disordered" evidence="1">
    <location>
        <begin position="357"/>
        <end position="377"/>
    </location>
</feature>
<accession>A0A178IKV7</accession>
<dbReference type="EMBL" id="LRRQ01000056">
    <property type="protein sequence ID" value="OAM90494.1"/>
    <property type="molecule type" value="Genomic_DNA"/>
</dbReference>
<evidence type="ECO:0008006" key="4">
    <source>
        <dbReference type="Google" id="ProtNLM"/>
    </source>
</evidence>
<sequence>MDIELDWSTHRREAQGSDNFQLTWADDDNLYGAWGDGGGFGGANDDGRDSLGFARIEGGWNTYRGYNVWGGKNAENPPQFPGKSWGTICVGGVLYSWIVPDNPDAAGSGDGFRFTDDPAVAWPRDHYRYVHLARSKDHGATWERAPWRWWREDNLIVATFLNHGRDDDGARDEFVYSYFLRPERTDVTQSEFKLNVHKPGALFLARVHRDHIFAGRDAYEWFGGVVKGKPAWGPLASKQPVFENPEGTGWCVSAIHNRALGRYFLATEHGVSERGSLGLYDAPAPWGPWTTVKYWTAAHPFGQTRPGSALEWKDNIFFFSFVPKWWGADGREFTLLFTGAGKGQDNDSLNTVRGRFIMRKPPAPPPPEKTPDGPAGP</sequence>
<evidence type="ECO:0000256" key="1">
    <source>
        <dbReference type="SAM" id="MobiDB-lite"/>
    </source>
</evidence>
<dbReference type="STRING" id="1184151.AW736_07565"/>
<dbReference type="AlphaFoldDB" id="A0A178IKV7"/>